<organism evidence="6 7">
    <name type="scientific">Pelagicoccus enzymogenes</name>
    <dbReference type="NCBI Taxonomy" id="2773457"/>
    <lineage>
        <taxon>Bacteria</taxon>
        <taxon>Pseudomonadati</taxon>
        <taxon>Verrucomicrobiota</taxon>
        <taxon>Opitutia</taxon>
        <taxon>Puniceicoccales</taxon>
        <taxon>Pelagicoccaceae</taxon>
        <taxon>Pelagicoccus</taxon>
    </lineage>
</organism>
<dbReference type="AlphaFoldDB" id="A0A927F5E5"/>
<evidence type="ECO:0000313" key="6">
    <source>
        <dbReference type="EMBL" id="MBD5778360.1"/>
    </source>
</evidence>
<dbReference type="Gene3D" id="3.30.565.10">
    <property type="entry name" value="Histidine kinase-like ATPase, C-terminal domain"/>
    <property type="match status" value="1"/>
</dbReference>
<evidence type="ECO:0000256" key="4">
    <source>
        <dbReference type="SAM" id="SignalP"/>
    </source>
</evidence>
<feature type="signal peptide" evidence="4">
    <location>
        <begin position="1"/>
        <end position="26"/>
    </location>
</feature>
<evidence type="ECO:0000256" key="2">
    <source>
        <dbReference type="ARBA" id="ARBA00022777"/>
    </source>
</evidence>
<dbReference type="GO" id="GO:0000155">
    <property type="term" value="F:phosphorelay sensor kinase activity"/>
    <property type="evidence" value="ECO:0007669"/>
    <property type="project" value="InterPro"/>
</dbReference>
<dbReference type="InterPro" id="IPR050482">
    <property type="entry name" value="Sensor_HK_TwoCompSys"/>
</dbReference>
<dbReference type="InterPro" id="IPR036890">
    <property type="entry name" value="HATPase_C_sf"/>
</dbReference>
<feature type="chain" id="PRO_5037204590" evidence="4">
    <location>
        <begin position="27"/>
        <end position="1016"/>
    </location>
</feature>
<evidence type="ECO:0000256" key="1">
    <source>
        <dbReference type="ARBA" id="ARBA00022679"/>
    </source>
</evidence>
<keyword evidence="4" id="KW-0732">Signal</keyword>
<dbReference type="RefSeq" id="WP_191615496.1">
    <property type="nucleotide sequence ID" value="NZ_JACYFG010000004.1"/>
</dbReference>
<dbReference type="PANTHER" id="PTHR24421:SF62">
    <property type="entry name" value="SENSORY TRANSDUCTION HISTIDINE KINASE"/>
    <property type="match status" value="1"/>
</dbReference>
<evidence type="ECO:0000259" key="5">
    <source>
        <dbReference type="PROSITE" id="PS50109"/>
    </source>
</evidence>
<feature type="domain" description="Histidine kinase" evidence="5">
    <location>
        <begin position="911"/>
        <end position="1002"/>
    </location>
</feature>
<dbReference type="SUPFAM" id="SSF101898">
    <property type="entry name" value="NHL repeat"/>
    <property type="match status" value="1"/>
</dbReference>
<dbReference type="SMART" id="SM00387">
    <property type="entry name" value="HATPase_c"/>
    <property type="match status" value="1"/>
</dbReference>
<dbReference type="InterPro" id="IPR013783">
    <property type="entry name" value="Ig-like_fold"/>
</dbReference>
<dbReference type="Pfam" id="PF07730">
    <property type="entry name" value="HisKA_3"/>
    <property type="match status" value="1"/>
</dbReference>
<evidence type="ECO:0000256" key="3">
    <source>
        <dbReference type="ARBA" id="ARBA00023012"/>
    </source>
</evidence>
<reference evidence="6" key="1">
    <citation type="submission" date="2020-09" db="EMBL/GenBank/DDBJ databases">
        <title>Pelagicoccus enzymogenes sp. nov. with an EPS production, isolated from marine sediment.</title>
        <authorList>
            <person name="Feng X."/>
        </authorList>
    </citation>
    <scope>NUCLEOTIDE SEQUENCE</scope>
    <source>
        <strain evidence="6">NFK12</strain>
    </source>
</reference>
<dbReference type="Pfam" id="PF02518">
    <property type="entry name" value="HATPase_c"/>
    <property type="match status" value="1"/>
</dbReference>
<keyword evidence="2 6" id="KW-0418">Kinase</keyword>
<keyword evidence="1" id="KW-0808">Transferase</keyword>
<protein>
    <submittedName>
        <fullName evidence="6">Sensor histidine kinase</fullName>
    </submittedName>
</protein>
<comment type="caution">
    <text evidence="6">The sequence shown here is derived from an EMBL/GenBank/DDBJ whole genome shotgun (WGS) entry which is preliminary data.</text>
</comment>
<keyword evidence="3" id="KW-0902">Two-component regulatory system</keyword>
<dbReference type="PANTHER" id="PTHR24421">
    <property type="entry name" value="NITRATE/NITRITE SENSOR PROTEIN NARX-RELATED"/>
    <property type="match status" value="1"/>
</dbReference>
<evidence type="ECO:0000313" key="7">
    <source>
        <dbReference type="Proteomes" id="UP000622317"/>
    </source>
</evidence>
<dbReference type="InterPro" id="IPR005467">
    <property type="entry name" value="His_kinase_dom"/>
</dbReference>
<sequence length="1016" mass="112875">MPSFLVHLRLSRLACLALLASGSQFLSWGASSPTIGLPIARIYSIEEIGASRGPQLSFDRLGRLAVISGGSYIVLNDDSWIDLAIHNNDILPMLELAVDSRGTAYYGALASWGIAETTSNGSLRPTSLRPAQYPAWVNATNFTQILFTPTGVLFVGTTGVVHLNTTTMEHSFFELQVASAFTLDSEIYLSSGTYGTVRFDPQSQETEMVSPDIGIFNTAYFGENGIVAATTNNRLVYFDGTSFVERDFGFGSRRLGTISSLESLPDGGFAVAIDGEGLFLIDGEGNRKMALTTTNYRRILDLAARDTGILWLARESSVEKLLYNNPVSVVDHRSDVVIGWPQVLQRGGHSLIASNGLLYKMELSADSWYYEFESVENLPTSGVWAIATNEEHLIVGNSDGVYAQVPGGFSPILENIDANRVYFQDDNTCIVVGGTEIAALKWDGQRWFECAPRIKGVGFPSVAHRTDEALWIELGLDRVGRVWFENGEIQLEIMDQFPWPEPVWVNIGVLNQYIVLSGPDNHRVYLDKATARPVSTPPIESSLQQAEHTVLRVTEDEDGVIWATHAKGVLTFHPSENGYRMDSESLSSISDQYPMITLINGQHAWIATESVLYHVDQDFKPLTVPPRQPFLVSIVDGKTGDQLYSAHHKNDTITELPYSQNHLVFRYFSGGYTPLQKPIYEFSMQKGSESWKVYSEDSLLTLPSLEEGSYRLTAQLTDRDKRVGSPILTSFKIAPPWYRSTLAYVTYWSAGALFCLGIMATGFHRAKRKHEQLELLVQQRTQELRETMQKLTEEARTSATLAERNRLAGEIHDSLQQGLSGIALQLDATLKHDDLDTNLHNRLSVARRMVSYTRQEVQQAVWDLESPWLQDESLPEALRNIAQVLGAGTAKLDFESSGSSFVIPSRRKHHILRIAQEAITNAVRHSGAANIRIVLNYSDTQLSLEVIDDGKGFDPNEVFSEGLGHFGMRGLRTRASRIDGTLNIESSPAKGTRVTLIVPHAKEEQNPRSNNERQKD</sequence>
<gene>
    <name evidence="6" type="ORF">IEN85_02490</name>
</gene>
<dbReference type="GO" id="GO:0046983">
    <property type="term" value="F:protein dimerization activity"/>
    <property type="evidence" value="ECO:0007669"/>
    <property type="project" value="InterPro"/>
</dbReference>
<dbReference type="PROSITE" id="PS50109">
    <property type="entry name" value="HIS_KIN"/>
    <property type="match status" value="1"/>
</dbReference>
<dbReference type="EMBL" id="JACYFG010000004">
    <property type="protein sequence ID" value="MBD5778360.1"/>
    <property type="molecule type" value="Genomic_DNA"/>
</dbReference>
<dbReference type="Gene3D" id="1.20.5.1930">
    <property type="match status" value="1"/>
</dbReference>
<name>A0A927F5E5_9BACT</name>
<dbReference type="InterPro" id="IPR011712">
    <property type="entry name" value="Sig_transdc_His_kin_sub3_dim/P"/>
</dbReference>
<accession>A0A927F5E5</accession>
<dbReference type="Gene3D" id="2.60.40.10">
    <property type="entry name" value="Immunoglobulins"/>
    <property type="match status" value="1"/>
</dbReference>
<dbReference type="SUPFAM" id="SSF55874">
    <property type="entry name" value="ATPase domain of HSP90 chaperone/DNA topoisomerase II/histidine kinase"/>
    <property type="match status" value="1"/>
</dbReference>
<dbReference type="InterPro" id="IPR003594">
    <property type="entry name" value="HATPase_dom"/>
</dbReference>
<proteinExistence type="predicted"/>
<dbReference type="Proteomes" id="UP000622317">
    <property type="component" value="Unassembled WGS sequence"/>
</dbReference>
<dbReference type="GO" id="GO:0016020">
    <property type="term" value="C:membrane"/>
    <property type="evidence" value="ECO:0007669"/>
    <property type="project" value="InterPro"/>
</dbReference>
<dbReference type="CDD" id="cd16917">
    <property type="entry name" value="HATPase_UhpB-NarQ-NarX-like"/>
    <property type="match status" value="1"/>
</dbReference>
<keyword evidence="7" id="KW-1185">Reference proteome</keyword>